<dbReference type="HOGENOM" id="CLU_3203337_0_0_10"/>
<feature type="transmembrane region" description="Helical" evidence="1">
    <location>
        <begin position="7"/>
        <end position="26"/>
    </location>
</feature>
<keyword evidence="1" id="KW-0812">Transmembrane</keyword>
<evidence type="ECO:0000256" key="1">
    <source>
        <dbReference type="SAM" id="Phobius"/>
    </source>
</evidence>
<sequence length="45" mass="5682">MKYFQRFLLRFHYVCLQVFTQFLYVIRTFFSDVQIRTNFNYGKSD</sequence>
<dbReference type="AlphaFoldDB" id="A0A098C022"/>
<dbReference type="Proteomes" id="UP000032417">
    <property type="component" value="Chromosome 1"/>
</dbReference>
<evidence type="ECO:0000313" key="2">
    <source>
        <dbReference type="EMBL" id="CEA16269.1"/>
    </source>
</evidence>
<keyword evidence="3" id="KW-1185">Reference proteome</keyword>
<dbReference type="STRING" id="1562970.ING2E5B_1521"/>
<name>A0A098C022_9BACT</name>
<reference evidence="2 3" key="1">
    <citation type="submission" date="2014-08" db="EMBL/GenBank/DDBJ databases">
        <authorList>
            <person name="Wibberg D."/>
        </authorList>
    </citation>
    <scope>NUCLEOTIDE SEQUENCE [LARGE SCALE GENOMIC DNA]</scope>
    <source>
        <strain evidence="3">ING2-E5B</strain>
    </source>
</reference>
<dbReference type="KEGG" id="pbt:ING2E5B_1521"/>
<gene>
    <name evidence="2" type="ORF">ING2E5B_1521</name>
</gene>
<accession>A0A098C022</accession>
<keyword evidence="1" id="KW-0472">Membrane</keyword>
<dbReference type="EMBL" id="LN515532">
    <property type="protein sequence ID" value="CEA16269.1"/>
    <property type="molecule type" value="Genomic_DNA"/>
</dbReference>
<organism evidence="2 3">
    <name type="scientific">Fermentimonas caenicola</name>
    <dbReference type="NCBI Taxonomy" id="1562970"/>
    <lineage>
        <taxon>Bacteria</taxon>
        <taxon>Pseudomonadati</taxon>
        <taxon>Bacteroidota</taxon>
        <taxon>Bacteroidia</taxon>
        <taxon>Bacteroidales</taxon>
        <taxon>Dysgonomonadaceae</taxon>
        <taxon>Fermentimonas</taxon>
    </lineage>
</organism>
<protein>
    <submittedName>
        <fullName evidence="2">Putative membrane protein</fullName>
    </submittedName>
</protein>
<keyword evidence="1" id="KW-1133">Transmembrane helix</keyword>
<evidence type="ECO:0000313" key="3">
    <source>
        <dbReference type="Proteomes" id="UP000032417"/>
    </source>
</evidence>
<proteinExistence type="predicted"/>